<feature type="signal peptide" evidence="2">
    <location>
        <begin position="1"/>
        <end position="30"/>
    </location>
</feature>
<feature type="domain" description="SH3b" evidence="3">
    <location>
        <begin position="41"/>
        <end position="83"/>
    </location>
</feature>
<feature type="region of interest" description="Disordered" evidence="1">
    <location>
        <begin position="148"/>
        <end position="184"/>
    </location>
</feature>
<protein>
    <submittedName>
        <fullName evidence="4">Flagellar basal body rod protein FlgF</fullName>
    </submittedName>
</protein>
<sequence length="184" mass="18679">MKTQPHLFQRCRLSALALWLGLALAGHALAESGVLIRTSDLKQKPFLDATTTGSVASGSNVTITSRQGAWLQVKSANGQSGWVKLLNVRTSTGTSSGSVGGTLGTLGKVITTGSSGTTVTTGVKGLTSGEVTSTHPDPQQLNKLNGYATSSSQAAQSARSANLSRKSGVPDISPTSTATPGSNP</sequence>
<feature type="compositionally biased region" description="Low complexity" evidence="1">
    <location>
        <begin position="148"/>
        <end position="161"/>
    </location>
</feature>
<feature type="compositionally biased region" description="Polar residues" evidence="1">
    <location>
        <begin position="173"/>
        <end position="184"/>
    </location>
</feature>
<dbReference type="EMBL" id="JACHHN010000009">
    <property type="protein sequence ID" value="MBB5192970.1"/>
    <property type="molecule type" value="Genomic_DNA"/>
</dbReference>
<reference evidence="4 5" key="1">
    <citation type="submission" date="2020-08" db="EMBL/GenBank/DDBJ databases">
        <title>Genomic Encyclopedia of Type Strains, Phase IV (KMG-IV): sequencing the most valuable type-strain genomes for metagenomic binning, comparative biology and taxonomic classification.</title>
        <authorList>
            <person name="Goeker M."/>
        </authorList>
    </citation>
    <scope>NUCLEOTIDE SEQUENCE [LARGE SCALE GENOMIC DNA]</scope>
    <source>
        <strain evidence="4 5">DSM 18233</strain>
    </source>
</reference>
<dbReference type="Proteomes" id="UP000543030">
    <property type="component" value="Unassembled WGS sequence"/>
</dbReference>
<dbReference type="AlphaFoldDB" id="A0A840RKH0"/>
<dbReference type="Pfam" id="PF08239">
    <property type="entry name" value="SH3_3"/>
    <property type="match status" value="1"/>
</dbReference>
<dbReference type="Gene3D" id="2.30.30.40">
    <property type="entry name" value="SH3 Domains"/>
    <property type="match status" value="1"/>
</dbReference>
<evidence type="ECO:0000313" key="4">
    <source>
        <dbReference type="EMBL" id="MBB5192970.1"/>
    </source>
</evidence>
<keyword evidence="4" id="KW-0282">Flagellum</keyword>
<organism evidence="4 5">
    <name type="scientific">Silvimonas terrae</name>
    <dbReference type="NCBI Taxonomy" id="300266"/>
    <lineage>
        <taxon>Bacteria</taxon>
        <taxon>Pseudomonadati</taxon>
        <taxon>Pseudomonadota</taxon>
        <taxon>Betaproteobacteria</taxon>
        <taxon>Neisseriales</taxon>
        <taxon>Chitinibacteraceae</taxon>
        <taxon>Silvimonas</taxon>
    </lineage>
</organism>
<keyword evidence="5" id="KW-1185">Reference proteome</keyword>
<keyword evidence="2" id="KW-0732">Signal</keyword>
<evidence type="ECO:0000256" key="2">
    <source>
        <dbReference type="SAM" id="SignalP"/>
    </source>
</evidence>
<proteinExistence type="predicted"/>
<name>A0A840RKH0_9NEIS</name>
<feature type="chain" id="PRO_5032715298" evidence="2">
    <location>
        <begin position="31"/>
        <end position="184"/>
    </location>
</feature>
<evidence type="ECO:0000256" key="1">
    <source>
        <dbReference type="SAM" id="MobiDB-lite"/>
    </source>
</evidence>
<keyword evidence="4" id="KW-0969">Cilium</keyword>
<dbReference type="RefSeq" id="WP_184102628.1">
    <property type="nucleotide sequence ID" value="NZ_JACHHN010000009.1"/>
</dbReference>
<accession>A0A840RKH0</accession>
<gene>
    <name evidence="4" type="ORF">HNQ50_003724</name>
</gene>
<keyword evidence="4" id="KW-0966">Cell projection</keyword>
<evidence type="ECO:0000259" key="3">
    <source>
        <dbReference type="Pfam" id="PF08239"/>
    </source>
</evidence>
<dbReference type="InterPro" id="IPR003646">
    <property type="entry name" value="SH3-like_bac-type"/>
</dbReference>
<evidence type="ECO:0000313" key="5">
    <source>
        <dbReference type="Proteomes" id="UP000543030"/>
    </source>
</evidence>
<comment type="caution">
    <text evidence="4">The sequence shown here is derived from an EMBL/GenBank/DDBJ whole genome shotgun (WGS) entry which is preliminary data.</text>
</comment>